<protein>
    <submittedName>
        <fullName evidence="2">Uncharacterized protein</fullName>
    </submittedName>
</protein>
<accession>A0A2J6PLN4</accession>
<keyword evidence="3" id="KW-1185">Reference proteome</keyword>
<keyword evidence="1" id="KW-1133">Transmembrane helix</keyword>
<dbReference type="AlphaFoldDB" id="A0A2J6PLN4"/>
<feature type="transmembrane region" description="Helical" evidence="1">
    <location>
        <begin position="329"/>
        <end position="349"/>
    </location>
</feature>
<keyword evidence="1" id="KW-0812">Transmembrane</keyword>
<feature type="transmembrane region" description="Helical" evidence="1">
    <location>
        <begin position="230"/>
        <end position="253"/>
    </location>
</feature>
<sequence length="393" mass="42545">MSLFTTPNLASTSSLNLPGFIAAPPLLNFIAEWAALIPLVCHLANYHHLHQLAGQVALLGRITVALFPKLGVLAGISKLVERGPELFDIASTLGPSSRKVWDVIWGGTFPCANGAASHSLAESLLKHNKTVIKIPESTPPMAIMPFHVSMAGSGSKSNPEVTVPKEACTLPGMPTTISSSKTHGNPGFRRYQTLHVLHLSKSRRLLSWPSKIDNFLSLPSFMTASFASKLGIVIALCLFGICGTATTLLFSSITQIVSRTLKVHRPSGFLSNNEDHDACMLVATHSNASSWYLFTGDRGVVDSILNKTMLRIGDIVQLLAMTFVASQKGWDGVCLLALLVISTVMHFCFRHDLLARMFCEENGVAVTQKSFEFSGRTPMLGAIQQFSGARSWQ</sequence>
<name>A0A2J6PLN4_9HELO</name>
<dbReference type="Proteomes" id="UP000235672">
    <property type="component" value="Unassembled WGS sequence"/>
</dbReference>
<evidence type="ECO:0000256" key="1">
    <source>
        <dbReference type="SAM" id="Phobius"/>
    </source>
</evidence>
<evidence type="ECO:0000313" key="3">
    <source>
        <dbReference type="Proteomes" id="UP000235672"/>
    </source>
</evidence>
<evidence type="ECO:0000313" key="2">
    <source>
        <dbReference type="EMBL" id="PMD14927.1"/>
    </source>
</evidence>
<reference evidence="2 3" key="1">
    <citation type="submission" date="2016-05" db="EMBL/GenBank/DDBJ databases">
        <title>A degradative enzymes factory behind the ericoid mycorrhizal symbiosis.</title>
        <authorList>
            <consortium name="DOE Joint Genome Institute"/>
            <person name="Martino E."/>
            <person name="Morin E."/>
            <person name="Grelet G."/>
            <person name="Kuo A."/>
            <person name="Kohler A."/>
            <person name="Daghino S."/>
            <person name="Barry K."/>
            <person name="Choi C."/>
            <person name="Cichocki N."/>
            <person name="Clum A."/>
            <person name="Copeland A."/>
            <person name="Hainaut M."/>
            <person name="Haridas S."/>
            <person name="Labutti K."/>
            <person name="Lindquist E."/>
            <person name="Lipzen A."/>
            <person name="Khouja H.-R."/>
            <person name="Murat C."/>
            <person name="Ohm R."/>
            <person name="Olson A."/>
            <person name="Spatafora J."/>
            <person name="Veneault-Fourrey C."/>
            <person name="Henrissat B."/>
            <person name="Grigoriev I."/>
            <person name="Martin F."/>
            <person name="Perotto S."/>
        </authorList>
    </citation>
    <scope>NUCLEOTIDE SEQUENCE [LARGE SCALE GENOMIC DNA]</scope>
    <source>
        <strain evidence="2 3">UAMH 7357</strain>
    </source>
</reference>
<dbReference type="EMBL" id="KZ613517">
    <property type="protein sequence ID" value="PMD14927.1"/>
    <property type="molecule type" value="Genomic_DNA"/>
</dbReference>
<organism evidence="2 3">
    <name type="scientific">Hyaloscypha hepaticicola</name>
    <dbReference type="NCBI Taxonomy" id="2082293"/>
    <lineage>
        <taxon>Eukaryota</taxon>
        <taxon>Fungi</taxon>
        <taxon>Dikarya</taxon>
        <taxon>Ascomycota</taxon>
        <taxon>Pezizomycotina</taxon>
        <taxon>Leotiomycetes</taxon>
        <taxon>Helotiales</taxon>
        <taxon>Hyaloscyphaceae</taxon>
        <taxon>Hyaloscypha</taxon>
    </lineage>
</organism>
<gene>
    <name evidence="2" type="ORF">NA56DRAFT_682228</name>
</gene>
<proteinExistence type="predicted"/>
<dbReference type="OrthoDB" id="3527261at2759"/>
<keyword evidence="1" id="KW-0472">Membrane</keyword>